<comment type="caution">
    <text evidence="9">The sequence shown here is derived from an EMBL/GenBank/DDBJ whole genome shotgun (WGS) entry which is preliminary data.</text>
</comment>
<reference evidence="9 10" key="1">
    <citation type="submission" date="2020-02" db="EMBL/GenBank/DDBJ databases">
        <title>Bacillus aquiflavi sp. nov., isolated from yellow water of strong flavor Chinese baijiu in Yibin region of China.</title>
        <authorList>
            <person name="Xie J."/>
        </authorList>
    </citation>
    <scope>NUCLEOTIDE SEQUENCE [LARGE SCALE GENOMIC DNA]</scope>
    <source>
        <strain evidence="9 10">SA4</strain>
    </source>
</reference>
<dbReference type="InterPro" id="IPR006310">
    <property type="entry name" value="DinG"/>
</dbReference>
<dbReference type="PANTHER" id="PTHR11472">
    <property type="entry name" value="DNA REPAIR DEAD HELICASE RAD3/XP-D SUBFAMILY MEMBER"/>
    <property type="match status" value="1"/>
</dbReference>
<name>A0A6M0Q484_9BACI</name>
<dbReference type="InterPro" id="IPR013520">
    <property type="entry name" value="Ribonucl_H"/>
</dbReference>
<dbReference type="Pfam" id="PF00929">
    <property type="entry name" value="RNase_T"/>
    <property type="match status" value="1"/>
</dbReference>
<sequence>MSRFVVIDLETTGNSPKKGDKIIQFAAVVYEKEEIVYNYSTFLNPSQAISPFIEQLTGINDGMVRNAPYFEEVAPIILNLLEDSYFVAHNVIFDLTFLQEELKLAGYEPFLGPVLDTVEMTRFLYPSLSSYRLGGLAEQFSIQHDRPHQADSDAEVTALLLHKLLQKLGTLPLVTIKKLIDLAASFTSDLQDLLEELLVSKEKEQDYDEQFEIINGIALRKLKELDVRDGKHRQLSYPFIRQSFVSKVNAQELFQDGEVREGQLEMMDLVQKAFHGREHAIIEAGAGLGKTLAYLLPAAVHSVTKECPVVVSTHTIQLQHQILQRDLPIINKILDTPVTAVVLKGRSHYLSLFRFEQLLKEADDNYDSILTKAKILIWLTETETGDIEEINLPSGGQFLWERLSTDYPVNEQVSSRWHSRCFYQQMKKRAQLADLIITNHSILCKDLLEEEFIPLYNEMIIDEAHQFVDIVGEYLGRQLDYVSANYTLSRLGSLQEGGIVRDLNRLLKRQISSVLHSLDMKVISLKSELDDLFRMLRSYALSNAKNDYQEGSRLTFKYEASKQEGHKWNGIIECVNRIRFIISEALLIMDSIVSELDGRIEKNSKLSVITTDFNQIRDRMKEWNQSLISLFLSDHDRYVTWMEIDEKGAINSTALFLQPFDTSEILADTLLTRKNSVVFTSATLSVQQSFSYMIGRLGLTDFQPICAAIPSPFDFASKAKVLIPTDLPSVKAVTNEEYTFAIATHIAAIAKVTHGRMLVLFTSYDMLRKTFNQVKDQFELDGITLIGQGISSGGRAKITKTFMQSEHAVLFGTSSFWEGVDFPGDTLSCLVIVRLPFTPPSQPLFEAKAKQLEIDGSNSFNELSLPQAVLRFKQGFGRLIRTKSDKGVVFVFDKRIITTWYGKAFLQSLPDLSIKRGNLPTLLEDVKRWL</sequence>
<feature type="domain" description="Helicase ATP-binding" evidence="8">
    <location>
        <begin position="249"/>
        <end position="510"/>
    </location>
</feature>
<keyword evidence="10" id="KW-1185">Reference proteome</keyword>
<evidence type="ECO:0000256" key="1">
    <source>
        <dbReference type="ARBA" id="ARBA00022722"/>
    </source>
</evidence>
<evidence type="ECO:0000256" key="5">
    <source>
        <dbReference type="ARBA" id="ARBA00022840"/>
    </source>
</evidence>
<dbReference type="HAMAP" id="MF_02206">
    <property type="entry name" value="DinG_exonucl"/>
    <property type="match status" value="1"/>
</dbReference>
<dbReference type="SMART" id="SM00487">
    <property type="entry name" value="DEXDc"/>
    <property type="match status" value="1"/>
</dbReference>
<evidence type="ECO:0000256" key="6">
    <source>
        <dbReference type="HAMAP-Rule" id="MF_02206"/>
    </source>
</evidence>
<dbReference type="SMART" id="SM00479">
    <property type="entry name" value="EXOIII"/>
    <property type="match status" value="1"/>
</dbReference>
<dbReference type="CDD" id="cd06127">
    <property type="entry name" value="DEDDh"/>
    <property type="match status" value="1"/>
</dbReference>
<dbReference type="GO" id="GO:0006260">
    <property type="term" value="P:DNA replication"/>
    <property type="evidence" value="ECO:0007669"/>
    <property type="project" value="InterPro"/>
</dbReference>
<keyword evidence="9" id="KW-0347">Helicase</keyword>
<dbReference type="InterPro" id="IPR027417">
    <property type="entry name" value="P-loop_NTPase"/>
</dbReference>
<comment type="similarity">
    <text evidence="6 7">Belongs to the helicase family. DinG subfamily. Type 2 sub-subfamily.</text>
</comment>
<dbReference type="EC" id="3.1.-.-" evidence="6 7"/>
<keyword evidence="2 6" id="KW-0547">Nucleotide-binding</keyword>
<evidence type="ECO:0000313" key="9">
    <source>
        <dbReference type="EMBL" id="NEY71195.1"/>
    </source>
</evidence>
<dbReference type="Gene3D" id="3.40.50.300">
    <property type="entry name" value="P-loop containing nucleotide triphosphate hydrolases"/>
    <property type="match status" value="2"/>
</dbReference>
<accession>A0A6M0Q484</accession>
<evidence type="ECO:0000256" key="4">
    <source>
        <dbReference type="ARBA" id="ARBA00022839"/>
    </source>
</evidence>
<dbReference type="InterPro" id="IPR006054">
    <property type="entry name" value="DnaQ"/>
</dbReference>
<dbReference type="GO" id="GO:0003677">
    <property type="term" value="F:DNA binding"/>
    <property type="evidence" value="ECO:0007669"/>
    <property type="project" value="InterPro"/>
</dbReference>
<dbReference type="NCBIfam" id="TIGR01407">
    <property type="entry name" value="dinG_rel"/>
    <property type="match status" value="1"/>
</dbReference>
<comment type="function">
    <text evidence="6 7">3'-5' exonuclease.</text>
</comment>
<evidence type="ECO:0000259" key="8">
    <source>
        <dbReference type="PROSITE" id="PS51193"/>
    </source>
</evidence>
<keyword evidence="5 6" id="KW-0067">ATP-binding</keyword>
<dbReference type="NCBIfam" id="NF005981">
    <property type="entry name" value="PRK08074.1"/>
    <property type="match status" value="1"/>
</dbReference>
<dbReference type="SUPFAM" id="SSF52540">
    <property type="entry name" value="P-loop containing nucleoside triphosphate hydrolases"/>
    <property type="match status" value="1"/>
</dbReference>
<dbReference type="GO" id="GO:0003887">
    <property type="term" value="F:DNA-directed DNA polymerase activity"/>
    <property type="evidence" value="ECO:0007669"/>
    <property type="project" value="InterPro"/>
</dbReference>
<dbReference type="Pfam" id="PF13307">
    <property type="entry name" value="Helicase_C_2"/>
    <property type="match status" value="1"/>
</dbReference>
<gene>
    <name evidence="6 7 9" type="primary">dinG</name>
    <name evidence="9" type="ORF">G4D63_05510</name>
</gene>
<evidence type="ECO:0000256" key="3">
    <source>
        <dbReference type="ARBA" id="ARBA00022801"/>
    </source>
</evidence>
<dbReference type="InterPro" id="IPR014001">
    <property type="entry name" value="Helicase_ATP-bd"/>
</dbReference>
<dbReference type="GO" id="GO:0005524">
    <property type="term" value="F:ATP binding"/>
    <property type="evidence" value="ECO:0007669"/>
    <property type="project" value="UniProtKB-UniRule"/>
</dbReference>
<keyword evidence="4 6" id="KW-0269">Exonuclease</keyword>
<dbReference type="PROSITE" id="PS51193">
    <property type="entry name" value="HELICASE_ATP_BIND_2"/>
    <property type="match status" value="1"/>
</dbReference>
<dbReference type="FunFam" id="3.30.420.10:FF:000045">
    <property type="entry name" value="3'-5' exonuclease DinG"/>
    <property type="match status" value="1"/>
</dbReference>
<dbReference type="AlphaFoldDB" id="A0A6M0Q484"/>
<protein>
    <recommendedName>
        <fullName evidence="6 7">3'-5' exonuclease DinG</fullName>
        <ecNumber evidence="6 7">3.1.-.-</ecNumber>
    </recommendedName>
</protein>
<dbReference type="InterPro" id="IPR036397">
    <property type="entry name" value="RNaseH_sf"/>
</dbReference>
<feature type="short sequence motif" description="DEAH box" evidence="6">
    <location>
        <begin position="462"/>
        <end position="465"/>
    </location>
</feature>
<keyword evidence="3 6" id="KW-0378">Hydrolase</keyword>
<evidence type="ECO:0000313" key="10">
    <source>
        <dbReference type="Proteomes" id="UP000481043"/>
    </source>
</evidence>
<keyword evidence="1 6" id="KW-0540">Nuclease</keyword>
<dbReference type="GO" id="GO:0008408">
    <property type="term" value="F:3'-5' exonuclease activity"/>
    <property type="evidence" value="ECO:0007669"/>
    <property type="project" value="UniProtKB-UniRule"/>
</dbReference>
<proteinExistence type="inferred from homology"/>
<dbReference type="Gene3D" id="3.30.420.10">
    <property type="entry name" value="Ribonuclease H-like superfamily/Ribonuclease H"/>
    <property type="match status" value="1"/>
</dbReference>
<dbReference type="GO" id="GO:0016818">
    <property type="term" value="F:hydrolase activity, acting on acid anhydrides, in phosphorus-containing anhydrides"/>
    <property type="evidence" value="ECO:0007669"/>
    <property type="project" value="InterPro"/>
</dbReference>
<dbReference type="InterPro" id="IPR045028">
    <property type="entry name" value="DinG/Rad3-like"/>
</dbReference>
<feature type="binding site" evidence="6">
    <location>
        <begin position="284"/>
        <end position="291"/>
    </location>
    <ligand>
        <name>ATP</name>
        <dbReference type="ChEBI" id="CHEBI:30616"/>
    </ligand>
</feature>
<evidence type="ECO:0000256" key="7">
    <source>
        <dbReference type="RuleBase" id="RU364106"/>
    </source>
</evidence>
<dbReference type="GO" id="GO:0003678">
    <property type="term" value="F:DNA helicase activity"/>
    <property type="evidence" value="ECO:0007669"/>
    <property type="project" value="TreeGrafter"/>
</dbReference>
<dbReference type="Proteomes" id="UP000481043">
    <property type="component" value="Unassembled WGS sequence"/>
</dbReference>
<dbReference type="InterPro" id="IPR012337">
    <property type="entry name" value="RNaseH-like_sf"/>
</dbReference>
<dbReference type="InterPro" id="IPR006555">
    <property type="entry name" value="ATP-dep_Helicase_C"/>
</dbReference>
<dbReference type="InterPro" id="IPR014013">
    <property type="entry name" value="Helic_SF1/SF2_ATP-bd_DinG/Rad3"/>
</dbReference>
<dbReference type="RefSeq" id="WP_163178594.1">
    <property type="nucleotide sequence ID" value="NZ_JAAIWM010000002.1"/>
</dbReference>
<dbReference type="NCBIfam" id="TIGR00573">
    <property type="entry name" value="dnaq"/>
    <property type="match status" value="1"/>
</dbReference>
<evidence type="ECO:0000256" key="2">
    <source>
        <dbReference type="ARBA" id="ARBA00022741"/>
    </source>
</evidence>
<dbReference type="EMBL" id="JAAIWM010000002">
    <property type="protein sequence ID" value="NEY71195.1"/>
    <property type="molecule type" value="Genomic_DNA"/>
</dbReference>
<dbReference type="SMART" id="SM00491">
    <property type="entry name" value="HELICc2"/>
    <property type="match status" value="1"/>
</dbReference>
<dbReference type="PANTHER" id="PTHR11472:SF34">
    <property type="entry name" value="REGULATOR OF TELOMERE ELONGATION HELICASE 1"/>
    <property type="match status" value="1"/>
</dbReference>
<dbReference type="SUPFAM" id="SSF53098">
    <property type="entry name" value="Ribonuclease H-like"/>
    <property type="match status" value="1"/>
</dbReference>
<organism evidence="9 10">
    <name type="scientific">Bacillus mesophilus</name>
    <dbReference type="NCBI Taxonomy" id="1808955"/>
    <lineage>
        <taxon>Bacteria</taxon>
        <taxon>Bacillati</taxon>
        <taxon>Bacillota</taxon>
        <taxon>Bacilli</taxon>
        <taxon>Bacillales</taxon>
        <taxon>Bacillaceae</taxon>
        <taxon>Bacillus</taxon>
    </lineage>
</organism>